<evidence type="ECO:0000313" key="3">
    <source>
        <dbReference type="Proteomes" id="UP000588604"/>
    </source>
</evidence>
<comment type="caution">
    <text evidence="2">The sequence shown here is derived from an EMBL/GenBank/DDBJ whole genome shotgun (WGS) entry which is preliminary data.</text>
</comment>
<evidence type="ECO:0000259" key="1">
    <source>
        <dbReference type="Pfam" id="PF14355"/>
    </source>
</evidence>
<accession>A0A841MMC2</accession>
<dbReference type="EMBL" id="JACIJO010000002">
    <property type="protein sequence ID" value="MBB6326657.1"/>
    <property type="molecule type" value="Genomic_DNA"/>
</dbReference>
<gene>
    <name evidence="2" type="ORF">FHS59_002285</name>
</gene>
<dbReference type="Pfam" id="PF14355">
    <property type="entry name" value="Abi_C"/>
    <property type="match status" value="1"/>
</dbReference>
<dbReference type="InterPro" id="IPR026001">
    <property type="entry name" value="Abi-like_C"/>
</dbReference>
<dbReference type="Proteomes" id="UP000588604">
    <property type="component" value="Unassembled WGS sequence"/>
</dbReference>
<dbReference type="RefSeq" id="WP_221444491.1">
    <property type="nucleotide sequence ID" value="NZ_JACIJO010000002.1"/>
</dbReference>
<reference evidence="2 3" key="1">
    <citation type="submission" date="2020-08" db="EMBL/GenBank/DDBJ databases">
        <title>Genomic Encyclopedia of Type Strains, Phase IV (KMG-IV): sequencing the most valuable type-strain genomes for metagenomic binning, comparative biology and taxonomic classification.</title>
        <authorList>
            <person name="Goeker M."/>
        </authorList>
    </citation>
    <scope>NUCLEOTIDE SEQUENCE [LARGE SCALE GENOMIC DNA]</scope>
    <source>
        <strain evidence="2 3">DSM 102044</strain>
    </source>
</reference>
<proteinExistence type="predicted"/>
<evidence type="ECO:0000313" key="2">
    <source>
        <dbReference type="EMBL" id="MBB6326657.1"/>
    </source>
</evidence>
<organism evidence="2 3">
    <name type="scientific">Algoriphagus iocasae</name>
    <dbReference type="NCBI Taxonomy" id="1836499"/>
    <lineage>
        <taxon>Bacteria</taxon>
        <taxon>Pseudomonadati</taxon>
        <taxon>Bacteroidota</taxon>
        <taxon>Cytophagia</taxon>
        <taxon>Cytophagales</taxon>
        <taxon>Cyclobacteriaceae</taxon>
        <taxon>Algoriphagus</taxon>
    </lineage>
</organism>
<protein>
    <recommendedName>
        <fullName evidence="1">Abortive infection protein-like C-terminal domain-containing protein</fullName>
    </recommendedName>
</protein>
<dbReference type="AlphaFoldDB" id="A0A841MMC2"/>
<feature type="domain" description="Abortive infection protein-like C-terminal" evidence="1">
    <location>
        <begin position="1"/>
        <end position="80"/>
    </location>
</feature>
<name>A0A841MMC2_9BACT</name>
<keyword evidence="3" id="KW-1185">Reference proteome</keyword>
<sequence length="86" mass="9238">MKETTKLLKLTPNDIPNETKAASSIKQILGSLSAVVQGIAEVRNEYGSGHGKDGNFRGLQPRHAKLAVGAASTLAVYLLETYELKK</sequence>